<keyword evidence="3" id="KW-1185">Reference proteome</keyword>
<evidence type="ECO:0000313" key="3">
    <source>
        <dbReference type="Proteomes" id="UP000024547"/>
    </source>
</evidence>
<dbReference type="AlphaFoldDB" id="A0A059DYI3"/>
<feature type="chain" id="PRO_5001571506" description="YbjN domain-containing protein" evidence="1">
    <location>
        <begin position="21"/>
        <end position="188"/>
    </location>
</feature>
<sequence length="188" mass="20093">MLKCLIAAGIGLAAVPIASADPGTMDPPVPEAGTIDPALLEPIQIIKTVTMDDLRLMLDEVGATFIAAGRTGDGAPFVFGEFEDGLTFGAYAVCALPDGSDCRGLEFMAVYGSSVSEQVIAGIDRDYPAISLYKSDAQKVRVSRYVILDHGIAWDNMIENMNVFRTLCGKVSERLANLAETQTTAEWQ</sequence>
<keyword evidence="1" id="KW-0732">Signal</keyword>
<accession>A0A059DYI3</accession>
<organism evidence="2 3">
    <name type="scientific">Hyphomonas atlantica</name>
    <dbReference type="NCBI Taxonomy" id="1280948"/>
    <lineage>
        <taxon>Bacteria</taxon>
        <taxon>Pseudomonadati</taxon>
        <taxon>Pseudomonadota</taxon>
        <taxon>Alphaproteobacteria</taxon>
        <taxon>Hyphomonadales</taxon>
        <taxon>Hyphomonadaceae</taxon>
        <taxon>Hyphomonas</taxon>
    </lineage>
</organism>
<proteinExistence type="predicted"/>
<reference evidence="2 3" key="1">
    <citation type="journal article" date="2014" name="Antonie Van Leeuwenhoek">
        <title>Hyphomonas beringensis sp. nov. and Hyphomonas chukchiensis sp. nov., isolated from surface seawater of the Bering Sea and Chukchi Sea.</title>
        <authorList>
            <person name="Li C."/>
            <person name="Lai Q."/>
            <person name="Li G."/>
            <person name="Dong C."/>
            <person name="Wang J."/>
            <person name="Liao Y."/>
            <person name="Shao Z."/>
        </authorList>
    </citation>
    <scope>NUCLEOTIDE SEQUENCE [LARGE SCALE GENOMIC DNA]</scope>
    <source>
        <strain evidence="2 3">22II1-22F38</strain>
    </source>
</reference>
<dbReference type="RefSeq" id="WP_035552930.1">
    <property type="nucleotide sequence ID" value="NZ_AWFH01000034.1"/>
</dbReference>
<evidence type="ECO:0000256" key="1">
    <source>
        <dbReference type="SAM" id="SignalP"/>
    </source>
</evidence>
<comment type="caution">
    <text evidence="2">The sequence shown here is derived from an EMBL/GenBank/DDBJ whole genome shotgun (WGS) entry which is preliminary data.</text>
</comment>
<dbReference type="Proteomes" id="UP000024547">
    <property type="component" value="Unassembled WGS sequence"/>
</dbReference>
<dbReference type="EMBL" id="AWFH01000034">
    <property type="protein sequence ID" value="KCZ59748.1"/>
    <property type="molecule type" value="Genomic_DNA"/>
</dbReference>
<name>A0A059DYI3_9PROT</name>
<gene>
    <name evidence="2" type="ORF">HY36_06365</name>
</gene>
<dbReference type="PATRIC" id="fig|1280948.3.peg.2366"/>
<evidence type="ECO:0008006" key="4">
    <source>
        <dbReference type="Google" id="ProtNLM"/>
    </source>
</evidence>
<evidence type="ECO:0000313" key="2">
    <source>
        <dbReference type="EMBL" id="KCZ59748.1"/>
    </source>
</evidence>
<dbReference type="OrthoDB" id="7619699at2"/>
<feature type="signal peptide" evidence="1">
    <location>
        <begin position="1"/>
        <end position="20"/>
    </location>
</feature>
<dbReference type="STRING" id="1280948.HY36_06365"/>
<protein>
    <recommendedName>
        <fullName evidence="4">YbjN domain-containing protein</fullName>
    </recommendedName>
</protein>